<dbReference type="OrthoDB" id="5100247at2759"/>
<sequence length="135" mass="14915">MSFDAMSLSDSQVVETLFLDLPVQQVLERDGIQPVEPWASLYVDAIRDARFGDAIWARYHIDGNVANGMIEGLTVLEAIEEDAVGYKKYSPEDFSEAVSFYRDTVNSADGHAQVIEIIFRIDGEDVSGRVVPEGG</sequence>
<protein>
    <submittedName>
        <fullName evidence="1">Uncharacterized protein</fullName>
    </submittedName>
</protein>
<reference evidence="1" key="1">
    <citation type="journal article" date="2021" name="Nat. Commun.">
        <title>Genetic determinants of endophytism in the Arabidopsis root mycobiome.</title>
        <authorList>
            <person name="Mesny F."/>
            <person name="Miyauchi S."/>
            <person name="Thiergart T."/>
            <person name="Pickel B."/>
            <person name="Atanasova L."/>
            <person name="Karlsson M."/>
            <person name="Huettel B."/>
            <person name="Barry K.W."/>
            <person name="Haridas S."/>
            <person name="Chen C."/>
            <person name="Bauer D."/>
            <person name="Andreopoulos W."/>
            <person name="Pangilinan J."/>
            <person name="LaButti K."/>
            <person name="Riley R."/>
            <person name="Lipzen A."/>
            <person name="Clum A."/>
            <person name="Drula E."/>
            <person name="Henrissat B."/>
            <person name="Kohler A."/>
            <person name="Grigoriev I.V."/>
            <person name="Martin F.M."/>
            <person name="Hacquard S."/>
        </authorList>
    </citation>
    <scope>NUCLEOTIDE SEQUENCE</scope>
    <source>
        <strain evidence="1">MPI-CAGE-AT-0021</strain>
    </source>
</reference>
<organism evidence="1 2">
    <name type="scientific">Dactylonectria estremocensis</name>
    <dbReference type="NCBI Taxonomy" id="1079267"/>
    <lineage>
        <taxon>Eukaryota</taxon>
        <taxon>Fungi</taxon>
        <taxon>Dikarya</taxon>
        <taxon>Ascomycota</taxon>
        <taxon>Pezizomycotina</taxon>
        <taxon>Sordariomycetes</taxon>
        <taxon>Hypocreomycetidae</taxon>
        <taxon>Hypocreales</taxon>
        <taxon>Nectriaceae</taxon>
        <taxon>Dactylonectria</taxon>
    </lineage>
</organism>
<evidence type="ECO:0000313" key="1">
    <source>
        <dbReference type="EMBL" id="KAH7113139.1"/>
    </source>
</evidence>
<evidence type="ECO:0000313" key="2">
    <source>
        <dbReference type="Proteomes" id="UP000717696"/>
    </source>
</evidence>
<keyword evidence="2" id="KW-1185">Reference proteome</keyword>
<comment type="caution">
    <text evidence="1">The sequence shown here is derived from an EMBL/GenBank/DDBJ whole genome shotgun (WGS) entry which is preliminary data.</text>
</comment>
<dbReference type="Proteomes" id="UP000717696">
    <property type="component" value="Unassembled WGS sequence"/>
</dbReference>
<dbReference type="AlphaFoldDB" id="A0A9P9D5U5"/>
<name>A0A9P9D5U5_9HYPO</name>
<gene>
    <name evidence="1" type="ORF">B0J13DRAFT_574778</name>
</gene>
<dbReference type="EMBL" id="JAGMUU010000047">
    <property type="protein sequence ID" value="KAH7113139.1"/>
    <property type="molecule type" value="Genomic_DNA"/>
</dbReference>
<accession>A0A9P9D5U5</accession>
<proteinExistence type="predicted"/>